<evidence type="ECO:0000256" key="5">
    <source>
        <dbReference type="ARBA" id="ARBA00022528"/>
    </source>
</evidence>
<dbReference type="PRINTS" id="PR00097">
    <property type="entry name" value="ANTSNTHASEII"/>
</dbReference>
<evidence type="ECO:0000256" key="8">
    <source>
        <dbReference type="ARBA" id="ARBA00022822"/>
    </source>
</evidence>
<evidence type="ECO:0000256" key="9">
    <source>
        <dbReference type="ARBA" id="ARBA00022946"/>
    </source>
</evidence>
<evidence type="ECO:0000259" key="12">
    <source>
        <dbReference type="Pfam" id="PF00117"/>
    </source>
</evidence>
<dbReference type="CDD" id="cd01743">
    <property type="entry name" value="GATase1_Anthranilate_Synthase"/>
    <property type="match status" value="1"/>
</dbReference>
<comment type="pathway">
    <text evidence="2">Amino-acid biosynthesis; L-tryptophan biosynthesis; L-tryptophan from chorismate: step 1/5.</text>
</comment>
<keyword evidence="14" id="KW-1185">Reference proteome</keyword>
<dbReference type="PRINTS" id="PR00096">
    <property type="entry name" value="GATASE"/>
</dbReference>
<evidence type="ECO:0000256" key="2">
    <source>
        <dbReference type="ARBA" id="ARBA00004873"/>
    </source>
</evidence>
<dbReference type="GO" id="GO:0009507">
    <property type="term" value="C:chloroplast"/>
    <property type="evidence" value="ECO:0007669"/>
    <property type="project" value="UniProtKB-SubCell"/>
</dbReference>
<comment type="subcellular location">
    <subcellularLocation>
        <location evidence="1">Plastid</location>
        <location evidence="1">Chloroplast</location>
    </subcellularLocation>
</comment>
<comment type="caution">
    <text evidence="13">The sequence shown here is derived from an EMBL/GenBank/DDBJ whole genome shotgun (WGS) entry which is preliminary data.</text>
</comment>
<dbReference type="InterPro" id="IPR006221">
    <property type="entry name" value="TrpG/PapA_dom"/>
</dbReference>
<dbReference type="GO" id="GO:0004049">
    <property type="term" value="F:anthranilate synthase activity"/>
    <property type="evidence" value="ECO:0007669"/>
    <property type="project" value="UniProtKB-EC"/>
</dbReference>
<dbReference type="EC" id="4.1.3.27" evidence="4"/>
<keyword evidence="8" id="KW-0057">Aromatic amino acid biosynthesis</keyword>
<evidence type="ECO:0000256" key="1">
    <source>
        <dbReference type="ARBA" id="ARBA00004229"/>
    </source>
</evidence>
<dbReference type="PRINTS" id="PR00099">
    <property type="entry name" value="CPSGATASE"/>
</dbReference>
<evidence type="ECO:0000313" key="14">
    <source>
        <dbReference type="Proteomes" id="UP001314263"/>
    </source>
</evidence>
<dbReference type="InterPro" id="IPR029062">
    <property type="entry name" value="Class_I_gatase-like"/>
</dbReference>
<feature type="domain" description="Glutamine amidotransferase" evidence="12">
    <location>
        <begin position="60"/>
        <end position="244"/>
    </location>
</feature>
<keyword evidence="9" id="KW-0809">Transit peptide</keyword>
<evidence type="ECO:0000256" key="11">
    <source>
        <dbReference type="ARBA" id="ARBA00023239"/>
    </source>
</evidence>
<dbReference type="InterPro" id="IPR017926">
    <property type="entry name" value="GATASE"/>
</dbReference>
<dbReference type="InterPro" id="IPR050472">
    <property type="entry name" value="Anth_synth/Amidotransfase"/>
</dbReference>
<keyword evidence="10" id="KW-0315">Glutamine amidotransferase</keyword>
<dbReference type="EMBL" id="CAUYUE010000006">
    <property type="protein sequence ID" value="CAK0780125.1"/>
    <property type="molecule type" value="Genomic_DNA"/>
</dbReference>
<reference evidence="13 14" key="1">
    <citation type="submission" date="2023-10" db="EMBL/GenBank/DDBJ databases">
        <authorList>
            <person name="Maclean D."/>
            <person name="Macfadyen A."/>
        </authorList>
    </citation>
    <scope>NUCLEOTIDE SEQUENCE [LARGE SCALE GENOMIC DNA]</scope>
</reference>
<dbReference type="PANTHER" id="PTHR43418:SF4">
    <property type="entry name" value="MULTIFUNCTIONAL TRYPTOPHAN BIOSYNTHESIS PROTEIN"/>
    <property type="match status" value="1"/>
</dbReference>
<accession>A0AAV1I5K5</accession>
<keyword evidence="7" id="KW-0934">Plastid</keyword>
<proteinExistence type="predicted"/>
<dbReference type="SUPFAM" id="SSF52317">
    <property type="entry name" value="Class I glutamine amidotransferase-like"/>
    <property type="match status" value="1"/>
</dbReference>
<evidence type="ECO:0000256" key="10">
    <source>
        <dbReference type="ARBA" id="ARBA00022962"/>
    </source>
</evidence>
<evidence type="ECO:0000256" key="6">
    <source>
        <dbReference type="ARBA" id="ARBA00022605"/>
    </source>
</evidence>
<dbReference type="Gene3D" id="3.40.50.880">
    <property type="match status" value="1"/>
</dbReference>
<gene>
    <name evidence="13" type="primary">ASB1</name>
    <name evidence="13" type="ORF">CVIRNUC_004943</name>
</gene>
<dbReference type="NCBIfam" id="TIGR00566">
    <property type="entry name" value="trpG_papA"/>
    <property type="match status" value="1"/>
</dbReference>
<keyword evidence="8" id="KW-0822">Tryptophan biosynthesis</keyword>
<protein>
    <recommendedName>
        <fullName evidence="4">anthranilate synthase</fullName>
        <ecNumber evidence="4">4.1.3.27</ecNumber>
    </recommendedName>
</protein>
<dbReference type="Pfam" id="PF00117">
    <property type="entry name" value="GATase"/>
    <property type="match status" value="1"/>
</dbReference>
<dbReference type="PROSITE" id="PS51273">
    <property type="entry name" value="GATASE_TYPE_1"/>
    <property type="match status" value="1"/>
</dbReference>
<dbReference type="FunFam" id="3.40.50.880:FF:000027">
    <property type="entry name" value="Anthranilate synthase beta subunit 1"/>
    <property type="match status" value="1"/>
</dbReference>
<dbReference type="AlphaFoldDB" id="A0AAV1I5K5"/>
<evidence type="ECO:0000256" key="4">
    <source>
        <dbReference type="ARBA" id="ARBA00012266"/>
    </source>
</evidence>
<dbReference type="GO" id="GO:0005829">
    <property type="term" value="C:cytosol"/>
    <property type="evidence" value="ECO:0007669"/>
    <property type="project" value="TreeGrafter"/>
</dbReference>
<comment type="subunit">
    <text evidence="3">Heterotetramer consisting of two non-identical subunits: a beta subunit and a large alpha subunit.</text>
</comment>
<organism evidence="13 14">
    <name type="scientific">Coccomyxa viridis</name>
    <dbReference type="NCBI Taxonomy" id="1274662"/>
    <lineage>
        <taxon>Eukaryota</taxon>
        <taxon>Viridiplantae</taxon>
        <taxon>Chlorophyta</taxon>
        <taxon>core chlorophytes</taxon>
        <taxon>Trebouxiophyceae</taxon>
        <taxon>Trebouxiophyceae incertae sedis</taxon>
        <taxon>Coccomyxaceae</taxon>
        <taxon>Coccomyxa</taxon>
    </lineage>
</organism>
<evidence type="ECO:0000313" key="13">
    <source>
        <dbReference type="EMBL" id="CAK0780125.1"/>
    </source>
</evidence>
<dbReference type="GO" id="GO:0000162">
    <property type="term" value="P:L-tryptophan biosynthetic process"/>
    <property type="evidence" value="ECO:0007669"/>
    <property type="project" value="UniProtKB-KW"/>
</dbReference>
<keyword evidence="6" id="KW-0028">Amino-acid biosynthesis</keyword>
<evidence type="ECO:0000256" key="7">
    <source>
        <dbReference type="ARBA" id="ARBA00022640"/>
    </source>
</evidence>
<dbReference type="Proteomes" id="UP001314263">
    <property type="component" value="Unassembled WGS sequence"/>
</dbReference>
<name>A0AAV1I5K5_9CHLO</name>
<keyword evidence="11" id="KW-0456">Lyase</keyword>
<dbReference type="PANTHER" id="PTHR43418">
    <property type="entry name" value="MULTIFUNCTIONAL TRYPTOPHAN BIOSYNTHESIS PROTEIN-RELATED"/>
    <property type="match status" value="1"/>
</dbReference>
<keyword evidence="5" id="KW-0150">Chloroplast</keyword>
<sequence length="249" mass="27223">MRAADGASTSGRIGCSPSQTLLLAVPGHIRLRHRRRRNVLGIQPLRCSASANGKLQGPVVLVDNYDSFTYNLSQYLGDLGCQHIVFKNDEKTVKEIASMNPRGILVSPGPGRPEDSGISLQIVQELGPRIPVFGVCMGHQCIGQIFGGRIIRAPKGVMHGKTSLVYHNNTSLLRGLDNPFEAARYHSLVIEKESCPDDLEVTAWTEDGIIMGVQHKQHAHIQGVQFHPESVITYQGKTIVQNFIDALDG</sequence>
<evidence type="ECO:0000256" key="3">
    <source>
        <dbReference type="ARBA" id="ARBA00011653"/>
    </source>
</evidence>